<name>I3NVX8_SAMRI</name>
<sequence>MKNLYSHPYHLVDYSPWPLTGAIAVMTLVTGLVKWFHNFNMNLLIIGYSDSSFNYMPMMTSCKPSSYLSS</sequence>
<gene>
    <name evidence="8" type="primary">COIII</name>
</gene>
<evidence type="ECO:0000259" key="7">
    <source>
        <dbReference type="PROSITE" id="PS50253"/>
    </source>
</evidence>
<proteinExistence type="inferred from homology"/>
<evidence type="ECO:0000256" key="4">
    <source>
        <dbReference type="ARBA" id="ARBA00023136"/>
    </source>
</evidence>
<dbReference type="EMBL" id="JF961379">
    <property type="protein sequence ID" value="AEI26133.1"/>
    <property type="molecule type" value="Genomic_DNA"/>
</dbReference>
<dbReference type="Gene3D" id="1.10.287.70">
    <property type="match status" value="1"/>
</dbReference>
<dbReference type="PROSITE" id="PS50253">
    <property type="entry name" value="COX3"/>
    <property type="match status" value="1"/>
</dbReference>
<reference evidence="8" key="1">
    <citation type="submission" date="2011-05" db="EMBL/GenBank/DDBJ databases">
        <authorList>
            <person name="Yang S."/>
            <person name="Sun W."/>
        </authorList>
    </citation>
    <scope>NUCLEOTIDE SEQUENCE</scope>
</reference>
<comment type="similarity">
    <text evidence="5">Belongs to the cytochrome c oxidase subunit 3 family.</text>
</comment>
<dbReference type="AlphaFoldDB" id="I3NVX8"/>
<dbReference type="InterPro" id="IPR000298">
    <property type="entry name" value="Cyt_c_oxidase-like_su3"/>
</dbReference>
<feature type="domain" description="Heme-copper oxidase subunit III family profile" evidence="7">
    <location>
        <begin position="5"/>
        <end position="48"/>
    </location>
</feature>
<dbReference type="InterPro" id="IPR035973">
    <property type="entry name" value="Cyt_c_oxidase_su3-like_sf"/>
</dbReference>
<organism evidence="8">
    <name type="scientific">Samia ricini</name>
    <name type="common">Indian eri silkmoth</name>
    <name type="synonym">Samia cynthia ricini</name>
    <dbReference type="NCBI Taxonomy" id="63990"/>
    <lineage>
        <taxon>Eukaryota</taxon>
        <taxon>Metazoa</taxon>
        <taxon>Ecdysozoa</taxon>
        <taxon>Arthropoda</taxon>
        <taxon>Hexapoda</taxon>
        <taxon>Insecta</taxon>
        <taxon>Pterygota</taxon>
        <taxon>Neoptera</taxon>
        <taxon>Endopterygota</taxon>
        <taxon>Lepidoptera</taxon>
        <taxon>Glossata</taxon>
        <taxon>Ditrysia</taxon>
        <taxon>Bombycoidea</taxon>
        <taxon>Saturniidae</taxon>
        <taxon>Saturniinae</taxon>
        <taxon>Attacini</taxon>
        <taxon>Samia</taxon>
    </lineage>
</organism>
<evidence type="ECO:0000313" key="8">
    <source>
        <dbReference type="EMBL" id="AEI26133.1"/>
    </source>
</evidence>
<dbReference type="Pfam" id="PF00510">
    <property type="entry name" value="COX3"/>
    <property type="match status" value="1"/>
</dbReference>
<comment type="function">
    <text evidence="5">Component of the cytochrome c oxidase, the last enzyme in the mitochondrial electron transport chain which drives oxidative phosphorylation. The respiratory chain contains 3 multisubunit complexes succinate dehydrogenase (complex II, CII), ubiquinol-cytochrome c oxidoreductase (cytochrome b-c1 complex, complex III, CIII) and cytochrome c oxidase (complex IV, CIV), that cooperate to transfer electrons derived from NADH and succinate to molecular oxygen, creating an electrochemical gradient over the inner membrane that drives transmembrane transport and the ATP synthase. Cytochrome c oxidase is the component of the respiratory chain that catalyzes the reduction of oxygen to water. Electrons originating from reduced cytochrome c in the intermembrane space (IMS) are transferred via the dinuclear copper A center (CU(A)) of subunit 2 and heme A of subunit 1 to the active site in subunit 1, a binuclear center (BNC) formed by heme A3 and copper B (CU(B)). The BNC reduces molecular oxygen to 2 water molecules using 4 electrons from cytochrome c in the IMS and 4 protons from the mitochondrial matrix.</text>
</comment>
<geneLocation type="mitochondrion" evidence="8"/>
<evidence type="ECO:0000256" key="6">
    <source>
        <dbReference type="SAM" id="Phobius"/>
    </source>
</evidence>
<keyword evidence="5 8" id="KW-0496">Mitochondrion</keyword>
<dbReference type="SUPFAM" id="SSF81452">
    <property type="entry name" value="Cytochrome c oxidase subunit III-like"/>
    <property type="match status" value="1"/>
</dbReference>
<dbReference type="GO" id="GO:0004129">
    <property type="term" value="F:cytochrome-c oxidase activity"/>
    <property type="evidence" value="ECO:0007669"/>
    <property type="project" value="InterPro"/>
</dbReference>
<evidence type="ECO:0000256" key="1">
    <source>
        <dbReference type="ARBA" id="ARBA00004141"/>
    </source>
</evidence>
<evidence type="ECO:0000256" key="3">
    <source>
        <dbReference type="ARBA" id="ARBA00022989"/>
    </source>
</evidence>
<accession>I3NVX8</accession>
<keyword evidence="2 5" id="KW-0812">Transmembrane</keyword>
<keyword evidence="3 6" id="KW-1133">Transmembrane helix</keyword>
<feature type="transmembrane region" description="Helical" evidence="6">
    <location>
        <begin position="16"/>
        <end position="36"/>
    </location>
</feature>
<evidence type="ECO:0000256" key="2">
    <source>
        <dbReference type="ARBA" id="ARBA00022692"/>
    </source>
</evidence>
<evidence type="ECO:0000256" key="5">
    <source>
        <dbReference type="RuleBase" id="RU003375"/>
    </source>
</evidence>
<protein>
    <recommendedName>
        <fullName evidence="5">Cytochrome c oxidase subunit 3</fullName>
    </recommendedName>
</protein>
<keyword evidence="4 6" id="KW-0472">Membrane</keyword>
<dbReference type="GO" id="GO:0016020">
    <property type="term" value="C:membrane"/>
    <property type="evidence" value="ECO:0007669"/>
    <property type="project" value="UniProtKB-SubCell"/>
</dbReference>
<comment type="subcellular location">
    <subcellularLocation>
        <location evidence="1">Membrane</location>
        <topology evidence="1">Multi-pass membrane protein</topology>
    </subcellularLocation>
</comment>